<accession>A0A285B8P9</accession>
<reference evidence="4" key="1">
    <citation type="submission" date="2017-08" db="EMBL/GenBank/DDBJ databases">
        <authorList>
            <person name="Brisse S."/>
        </authorList>
    </citation>
    <scope>NUCLEOTIDE SEQUENCE [LARGE SCALE GENOMIC DNA]</scope>
    <source>
        <strain evidence="4">06D021</strain>
    </source>
</reference>
<keyword evidence="2" id="KW-0732">Signal</keyword>
<evidence type="ECO:0000313" key="4">
    <source>
        <dbReference type="Proteomes" id="UP000220639"/>
    </source>
</evidence>
<dbReference type="EMBL" id="FZTC01000026">
    <property type="protein sequence ID" value="SNU37218.1"/>
    <property type="molecule type" value="Genomic_DNA"/>
</dbReference>
<evidence type="ECO:0000256" key="1">
    <source>
        <dbReference type="SAM" id="MobiDB-lite"/>
    </source>
</evidence>
<feature type="signal peptide" evidence="2">
    <location>
        <begin position="1"/>
        <end position="19"/>
    </location>
</feature>
<dbReference type="AlphaFoldDB" id="A0A285B8P9"/>
<organism evidence="3 4">
    <name type="scientific">Klebsiella grimontii</name>
    <dbReference type="NCBI Taxonomy" id="2058152"/>
    <lineage>
        <taxon>Bacteria</taxon>
        <taxon>Pseudomonadati</taxon>
        <taxon>Pseudomonadota</taxon>
        <taxon>Gammaproteobacteria</taxon>
        <taxon>Enterobacterales</taxon>
        <taxon>Enterobacteriaceae</taxon>
        <taxon>Klebsiella/Raoultella group</taxon>
        <taxon>Klebsiella</taxon>
    </lineage>
</organism>
<name>A0A285B8P9_9ENTR</name>
<feature type="compositionally biased region" description="Low complexity" evidence="1">
    <location>
        <begin position="77"/>
        <end position="87"/>
    </location>
</feature>
<gene>
    <name evidence="3" type="ORF">KOSB73_320056</name>
</gene>
<dbReference type="RefSeq" id="WP_009653221.1">
    <property type="nucleotide sequence ID" value="NZ_CABGWT010000017.1"/>
</dbReference>
<feature type="region of interest" description="Disordered" evidence="1">
    <location>
        <begin position="72"/>
        <end position="96"/>
    </location>
</feature>
<sequence>MKKFMAIAAVVVVSFSAQSSFCDQSGCKVTFVDVDVDGTEKPIMLLDAAGTPTKSSMGRVFDDVNTTGKKIQTEMNSSVSASASASGHSDKSSPVQINRVLSPITIYSA</sequence>
<dbReference type="Proteomes" id="UP000220639">
    <property type="component" value="Unassembled WGS sequence"/>
</dbReference>
<proteinExistence type="predicted"/>
<evidence type="ECO:0000313" key="3">
    <source>
        <dbReference type="EMBL" id="SNU37218.1"/>
    </source>
</evidence>
<evidence type="ECO:0000256" key="2">
    <source>
        <dbReference type="SAM" id="SignalP"/>
    </source>
</evidence>
<protein>
    <submittedName>
        <fullName evidence="3">Uncharacterized protein</fullName>
    </submittedName>
</protein>
<feature type="chain" id="PRO_5011562240" evidence="2">
    <location>
        <begin position="20"/>
        <end position="109"/>
    </location>
</feature>